<dbReference type="EMBL" id="LC066375">
    <property type="protein sequence ID" value="BAT27684.1"/>
    <property type="molecule type" value="Genomic_DNA"/>
</dbReference>
<organism evidence="1">
    <name type="scientific">Aureimonas frigidaquae</name>
    <dbReference type="NCBI Taxonomy" id="424757"/>
    <lineage>
        <taxon>Bacteria</taxon>
        <taxon>Pseudomonadati</taxon>
        <taxon>Pseudomonadota</taxon>
        <taxon>Alphaproteobacteria</taxon>
        <taxon>Hyphomicrobiales</taxon>
        <taxon>Aurantimonadaceae</taxon>
        <taxon>Aureimonas</taxon>
    </lineage>
</organism>
<protein>
    <submittedName>
        <fullName evidence="1">HipA N-terminal domain-containing protein</fullName>
    </submittedName>
</protein>
<evidence type="ECO:0000313" key="1">
    <source>
        <dbReference type="EMBL" id="BAT27684.1"/>
    </source>
</evidence>
<dbReference type="AlphaFoldDB" id="A0A0P0Z127"/>
<accession>A0A0P0Z127</accession>
<proteinExistence type="predicted"/>
<sequence length="95" mass="10939">MSLYALAYELMEALSALRLELVVRPRTEADDIEDILSWREECQTHPENFSIFLDPGGRFRMTPLYDVLTAQPSLDSGHVDRKEFKLAMSVGLKRH</sequence>
<reference evidence="1" key="1">
    <citation type="journal article" date="2015" name="Proc. Natl. Acad. Sci. U.S.A.">
        <title>Bacterial clade with the ribosomal RNA operon on a small plasmid rather than the chromosome.</title>
        <authorList>
            <person name="Anda M."/>
            <person name="Ohtsubo Y."/>
            <person name="Okubo T."/>
            <person name="Sugawara M."/>
            <person name="Nagata Y."/>
            <person name="Tsuda M."/>
            <person name="Minamisawa K."/>
            <person name="Mitsui H."/>
        </authorList>
    </citation>
    <scope>NUCLEOTIDE SEQUENCE</scope>
    <source>
        <strain evidence="1">JCM 14755</strain>
    </source>
</reference>
<name>A0A0P0Z127_9HYPH</name>